<dbReference type="Pfam" id="PF03091">
    <property type="entry name" value="CutA1"/>
    <property type="match status" value="1"/>
</dbReference>
<dbReference type="InterPro" id="IPR004323">
    <property type="entry name" value="Ion_tolerance_CutA"/>
</dbReference>
<sequence length="106" mass="12210">MSLENNKLAIFYTTLSSKEEATFIARKIIENQISVCINIINNVSSIYKWEGKLESCNEVIMLIKTLEANSDKVCKLIKDYHPYSVPCLISFDVESHNLEFNSWLKC</sequence>
<protein>
    <submittedName>
        <fullName evidence="2">Divalent-cation tolerance protein CutA</fullName>
    </submittedName>
</protein>
<name>A0A8S4C1I6_9ACAR</name>
<evidence type="ECO:0000313" key="3">
    <source>
        <dbReference type="Proteomes" id="UP000837675"/>
    </source>
</evidence>
<dbReference type="InterPro" id="IPR011322">
    <property type="entry name" value="N-reg_PII-like_a/b"/>
</dbReference>
<accession>A0A8S4C1I6</accession>
<dbReference type="Gene3D" id="3.30.70.120">
    <property type="match status" value="1"/>
</dbReference>
<keyword evidence="3" id="KW-1185">Reference proteome</keyword>
<organism evidence="2 3">
    <name type="scientific">Hyalomma marginatum</name>
    <dbReference type="NCBI Taxonomy" id="34627"/>
    <lineage>
        <taxon>Eukaryota</taxon>
        <taxon>Metazoa</taxon>
        <taxon>Ecdysozoa</taxon>
        <taxon>Arthropoda</taxon>
        <taxon>Chelicerata</taxon>
        <taxon>Arachnida</taxon>
        <taxon>Acari</taxon>
        <taxon>Parasitiformes</taxon>
        <taxon>Ixodida</taxon>
        <taxon>Ixodoidea</taxon>
        <taxon>Ixodidae</taxon>
        <taxon>Hyalomminae</taxon>
        <taxon>Hyalomma</taxon>
    </lineage>
</organism>
<dbReference type="Proteomes" id="UP000837675">
    <property type="component" value="Unassembled WGS sequence"/>
</dbReference>
<dbReference type="EMBL" id="CAJVAF010000303">
    <property type="protein sequence ID" value="CAG7594270.1"/>
    <property type="molecule type" value="Genomic_DNA"/>
</dbReference>
<gene>
    <name evidence="2" type="ORF">MHYMCMPASI_00747</name>
</gene>
<comment type="similarity">
    <text evidence="1">Belongs to the CutA family.</text>
</comment>
<evidence type="ECO:0000256" key="1">
    <source>
        <dbReference type="ARBA" id="ARBA00010169"/>
    </source>
</evidence>
<dbReference type="PANTHER" id="PTHR23419:SF8">
    <property type="entry name" value="FI09726P"/>
    <property type="match status" value="1"/>
</dbReference>
<comment type="caution">
    <text evidence="2">The sequence shown here is derived from an EMBL/GenBank/DDBJ whole genome shotgun (WGS) entry which is preliminary data.</text>
</comment>
<evidence type="ECO:0000313" key="2">
    <source>
        <dbReference type="EMBL" id="CAG7594270.1"/>
    </source>
</evidence>
<dbReference type="SUPFAM" id="SSF54913">
    <property type="entry name" value="GlnB-like"/>
    <property type="match status" value="1"/>
</dbReference>
<dbReference type="PANTHER" id="PTHR23419">
    <property type="entry name" value="DIVALENT CATION TOLERANCE CUTA-RELATED"/>
    <property type="match status" value="1"/>
</dbReference>
<dbReference type="AlphaFoldDB" id="A0A8S4C1I6"/>
<dbReference type="GO" id="GO:0005507">
    <property type="term" value="F:copper ion binding"/>
    <property type="evidence" value="ECO:0007669"/>
    <property type="project" value="TreeGrafter"/>
</dbReference>
<proteinExistence type="inferred from homology"/>
<reference evidence="2" key="1">
    <citation type="submission" date="2021-06" db="EMBL/GenBank/DDBJ databases">
        <authorList>
            <person name="Nardi T."/>
            <person name="Nardi T."/>
        </authorList>
    </citation>
    <scope>NUCLEOTIDE SEQUENCE</scope>
</reference>
<dbReference type="InterPro" id="IPR015867">
    <property type="entry name" value="N-reg_PII/ATP_PRibTrfase_C"/>
</dbReference>
<dbReference type="GO" id="GO:0010038">
    <property type="term" value="P:response to metal ion"/>
    <property type="evidence" value="ECO:0007669"/>
    <property type="project" value="InterPro"/>
</dbReference>